<gene>
    <name evidence="2" type="ORF">GCM10009819_22130</name>
</gene>
<evidence type="ECO:0000313" key="3">
    <source>
        <dbReference type="Proteomes" id="UP001501196"/>
    </source>
</evidence>
<evidence type="ECO:0008006" key="4">
    <source>
        <dbReference type="Google" id="ProtNLM"/>
    </source>
</evidence>
<name>A0ABN2UH73_9MICO</name>
<sequence>MSTSTSRIPTSFDRSAAITRSMLGWGVVAGPLYLAVGLALALTRPGFDLGRHALSLLMLGEFGWLQRVNLALAGVMTVVAAVGMIRAIRSGRGLALGVLTSVYGGALVFGAVFPPDPMGGFPAGEPEGTASLSGMLHLVFGALGFAAVAAAAIAYAGWSRRVGAPKRSALGLALGAVIVLGFFGGAALSTTTAGVALLWLAVLAAWTWLAVASAHVYAWSPHPLGADAATAR</sequence>
<keyword evidence="1" id="KW-1133">Transmembrane helix</keyword>
<proteinExistence type="predicted"/>
<accession>A0ABN2UH73</accession>
<keyword evidence="1" id="KW-0812">Transmembrane</keyword>
<reference evidence="2 3" key="1">
    <citation type="journal article" date="2019" name="Int. J. Syst. Evol. Microbiol.">
        <title>The Global Catalogue of Microorganisms (GCM) 10K type strain sequencing project: providing services to taxonomists for standard genome sequencing and annotation.</title>
        <authorList>
            <consortium name="The Broad Institute Genomics Platform"/>
            <consortium name="The Broad Institute Genome Sequencing Center for Infectious Disease"/>
            <person name="Wu L."/>
            <person name="Ma J."/>
        </authorList>
    </citation>
    <scope>NUCLEOTIDE SEQUENCE [LARGE SCALE GENOMIC DNA]</scope>
    <source>
        <strain evidence="2 3">JCM 15672</strain>
    </source>
</reference>
<protein>
    <recommendedName>
        <fullName evidence="4">DUF998 domain-containing protein</fullName>
    </recommendedName>
</protein>
<feature type="transmembrane region" description="Helical" evidence="1">
    <location>
        <begin position="196"/>
        <end position="218"/>
    </location>
</feature>
<feature type="transmembrane region" description="Helical" evidence="1">
    <location>
        <begin position="62"/>
        <end position="82"/>
    </location>
</feature>
<dbReference type="EMBL" id="BAAAPW010000003">
    <property type="protein sequence ID" value="GAA2037103.1"/>
    <property type="molecule type" value="Genomic_DNA"/>
</dbReference>
<comment type="caution">
    <text evidence="2">The sequence shown here is derived from an EMBL/GenBank/DDBJ whole genome shotgun (WGS) entry which is preliminary data.</text>
</comment>
<keyword evidence="1" id="KW-0472">Membrane</keyword>
<evidence type="ECO:0000313" key="2">
    <source>
        <dbReference type="EMBL" id="GAA2037103.1"/>
    </source>
</evidence>
<evidence type="ECO:0000256" key="1">
    <source>
        <dbReference type="SAM" id="Phobius"/>
    </source>
</evidence>
<feature type="transmembrane region" description="Helical" evidence="1">
    <location>
        <begin position="21"/>
        <end position="42"/>
    </location>
</feature>
<feature type="transmembrane region" description="Helical" evidence="1">
    <location>
        <begin position="170"/>
        <end position="190"/>
    </location>
</feature>
<keyword evidence="3" id="KW-1185">Reference proteome</keyword>
<dbReference type="RefSeq" id="WP_344373411.1">
    <property type="nucleotide sequence ID" value="NZ_BAAAPW010000003.1"/>
</dbReference>
<organism evidence="2 3">
    <name type="scientific">Agromyces tropicus</name>
    <dbReference type="NCBI Taxonomy" id="555371"/>
    <lineage>
        <taxon>Bacteria</taxon>
        <taxon>Bacillati</taxon>
        <taxon>Actinomycetota</taxon>
        <taxon>Actinomycetes</taxon>
        <taxon>Micrococcales</taxon>
        <taxon>Microbacteriaceae</taxon>
        <taxon>Agromyces</taxon>
    </lineage>
</organism>
<feature type="transmembrane region" description="Helical" evidence="1">
    <location>
        <begin position="94"/>
        <end position="114"/>
    </location>
</feature>
<dbReference type="InterPro" id="IPR009339">
    <property type="entry name" value="DUF998"/>
</dbReference>
<dbReference type="Pfam" id="PF06197">
    <property type="entry name" value="DUF998"/>
    <property type="match status" value="1"/>
</dbReference>
<feature type="transmembrane region" description="Helical" evidence="1">
    <location>
        <begin position="134"/>
        <end position="158"/>
    </location>
</feature>
<dbReference type="Proteomes" id="UP001501196">
    <property type="component" value="Unassembled WGS sequence"/>
</dbReference>